<gene>
    <name evidence="1" type="ORF">Q9L58_002343</name>
</gene>
<name>A0ABR3GRS4_9PEZI</name>
<evidence type="ECO:0000313" key="1">
    <source>
        <dbReference type="EMBL" id="KAL0638617.1"/>
    </source>
</evidence>
<dbReference type="EMBL" id="JBBBZM010000020">
    <property type="protein sequence ID" value="KAL0638617.1"/>
    <property type="molecule type" value="Genomic_DNA"/>
</dbReference>
<protein>
    <submittedName>
        <fullName evidence="1">Uncharacterized protein</fullName>
    </submittedName>
</protein>
<accession>A0ABR3GRS4</accession>
<dbReference type="Proteomes" id="UP001447188">
    <property type="component" value="Unassembled WGS sequence"/>
</dbReference>
<proteinExistence type="predicted"/>
<keyword evidence="2" id="KW-1185">Reference proteome</keyword>
<sequence>MPYPYEDLSSQSMSGGQYRQALKDHMESKRRVYFERRHHRMPLLPDGLNIEFTDLGYKCFFEVCGGIGQWFYDTIPSNLEDELSVGTKKYLHSFFHKEMVTGGLEAFYMIEKFLCDQEQLRMPVWVDRTGPRRRYNIKVYLEFEAESPCDWDANYTEYSVSANNMLADFFSALCGRNLTTYHQNLRRGFTLTQILHKERKMGREYTWGEAIDTGVLMKDLGWVCEDAIIWVLPSPCGFLSV</sequence>
<evidence type="ECO:0000313" key="2">
    <source>
        <dbReference type="Proteomes" id="UP001447188"/>
    </source>
</evidence>
<organism evidence="1 2">
    <name type="scientific">Discina gigas</name>
    <dbReference type="NCBI Taxonomy" id="1032678"/>
    <lineage>
        <taxon>Eukaryota</taxon>
        <taxon>Fungi</taxon>
        <taxon>Dikarya</taxon>
        <taxon>Ascomycota</taxon>
        <taxon>Pezizomycotina</taxon>
        <taxon>Pezizomycetes</taxon>
        <taxon>Pezizales</taxon>
        <taxon>Discinaceae</taxon>
        <taxon>Discina</taxon>
    </lineage>
</organism>
<reference evidence="1 2" key="1">
    <citation type="submission" date="2024-02" db="EMBL/GenBank/DDBJ databases">
        <title>Discinaceae phylogenomics.</title>
        <authorList>
            <person name="Dirks A.C."/>
            <person name="James T.Y."/>
        </authorList>
    </citation>
    <scope>NUCLEOTIDE SEQUENCE [LARGE SCALE GENOMIC DNA]</scope>
    <source>
        <strain evidence="1 2">ACD0624</strain>
    </source>
</reference>
<comment type="caution">
    <text evidence="1">The sequence shown here is derived from an EMBL/GenBank/DDBJ whole genome shotgun (WGS) entry which is preliminary data.</text>
</comment>